<feature type="signal peptide" evidence="1">
    <location>
        <begin position="1"/>
        <end position="18"/>
    </location>
</feature>
<feature type="chain" id="PRO_5022794879" evidence="1">
    <location>
        <begin position="19"/>
        <end position="230"/>
    </location>
</feature>
<dbReference type="OrthoDB" id="6021921at2"/>
<dbReference type="Pfam" id="PF04402">
    <property type="entry name" value="SIMPL"/>
    <property type="match status" value="1"/>
</dbReference>
<dbReference type="InterPro" id="IPR007497">
    <property type="entry name" value="SIMPL/DUF541"/>
</dbReference>
<evidence type="ECO:0000256" key="1">
    <source>
        <dbReference type="SAM" id="SignalP"/>
    </source>
</evidence>
<accession>A0A5B7X1X4</accession>
<evidence type="ECO:0000313" key="3">
    <source>
        <dbReference type="Proteomes" id="UP000309016"/>
    </source>
</evidence>
<gene>
    <name evidence="2" type="ORF">FHG64_04150</name>
</gene>
<dbReference type="PANTHER" id="PTHR34387">
    <property type="entry name" value="SLR1258 PROTEIN"/>
    <property type="match status" value="1"/>
</dbReference>
<protein>
    <submittedName>
        <fullName evidence="2">DUF541 domain-containing protein</fullName>
    </submittedName>
</protein>
<dbReference type="InterPro" id="IPR052022">
    <property type="entry name" value="26kDa_periplasmic_antigen"/>
</dbReference>
<name>A0A5B7X1X4_9FLAO</name>
<dbReference type="EMBL" id="CP040812">
    <property type="protein sequence ID" value="QCY68651.1"/>
    <property type="molecule type" value="Genomic_DNA"/>
</dbReference>
<keyword evidence="1" id="KW-0732">Signal</keyword>
<dbReference type="Gene3D" id="3.30.110.170">
    <property type="entry name" value="Protein of unknown function (DUF541), domain 1"/>
    <property type="match status" value="1"/>
</dbReference>
<dbReference type="AlphaFoldDB" id="A0A5B7X1X4"/>
<sequence>MKKLIILAVLMSAVSTQAQEPQSFIQQPVVTVKGEGTVKVVPDQVLIRSRIEHEGNDAGEVKKQNDAAVAKILKYLKSRGIEEKNFRTEYMNLNKNYNYNDKTYSYVANQAISIKLEDLKNYEEVMSGLLEAGLNRIDGIEFQSSKKEEHESAARKKAVENAKLKAGEYAAALGQTIGNALNISEVETNNYQPVYRMEMMKSSADAGGEKTIAPGEMEVTARVTVSFKLN</sequence>
<dbReference type="Proteomes" id="UP000309016">
    <property type="component" value="Chromosome"/>
</dbReference>
<keyword evidence="3" id="KW-1185">Reference proteome</keyword>
<evidence type="ECO:0000313" key="2">
    <source>
        <dbReference type="EMBL" id="QCY68651.1"/>
    </source>
</evidence>
<dbReference type="GO" id="GO:0006974">
    <property type="term" value="P:DNA damage response"/>
    <property type="evidence" value="ECO:0007669"/>
    <property type="project" value="TreeGrafter"/>
</dbReference>
<reference evidence="2 3" key="1">
    <citation type="submission" date="2019-06" db="EMBL/GenBank/DDBJ databases">
        <title>Complete genome sequence of Antarcticibacterium flavum KCTC 52984T from an Antarctic marine sediment.</title>
        <authorList>
            <person name="Lee Y.M."/>
            <person name="Shin S.C."/>
        </authorList>
    </citation>
    <scope>NUCLEOTIDE SEQUENCE [LARGE SCALE GENOMIC DNA]</scope>
    <source>
        <strain evidence="2 3">KCTC 52984</strain>
    </source>
</reference>
<organism evidence="2 3">
    <name type="scientific">Antarcticibacterium flavum</name>
    <dbReference type="NCBI Taxonomy" id="2058175"/>
    <lineage>
        <taxon>Bacteria</taxon>
        <taxon>Pseudomonadati</taxon>
        <taxon>Bacteroidota</taxon>
        <taxon>Flavobacteriia</taxon>
        <taxon>Flavobacteriales</taxon>
        <taxon>Flavobacteriaceae</taxon>
        <taxon>Antarcticibacterium</taxon>
    </lineage>
</organism>
<dbReference type="KEGG" id="afla:FHG64_04150"/>
<proteinExistence type="predicted"/>
<dbReference type="RefSeq" id="WP_139065237.1">
    <property type="nucleotide sequence ID" value="NZ_CP040812.1"/>
</dbReference>
<dbReference type="PANTHER" id="PTHR34387:SF1">
    <property type="entry name" value="PERIPLASMIC IMMUNOGENIC PROTEIN"/>
    <property type="match status" value="1"/>
</dbReference>
<dbReference type="Gene3D" id="3.30.70.2970">
    <property type="entry name" value="Protein of unknown function (DUF541), domain 2"/>
    <property type="match status" value="1"/>
</dbReference>